<name>A0A330LYN2_9GAMM</name>
<dbReference type="SUPFAM" id="SSF55021">
    <property type="entry name" value="ACT-like"/>
    <property type="match status" value="1"/>
</dbReference>
<proteinExistence type="predicted"/>
<dbReference type="AlphaFoldDB" id="A0A330LYN2"/>
<dbReference type="NCBIfam" id="NF008362">
    <property type="entry name" value="PRK11152.1"/>
    <property type="match status" value="1"/>
</dbReference>
<dbReference type="Gene3D" id="3.30.70.260">
    <property type="match status" value="1"/>
</dbReference>
<dbReference type="KEGG" id="sbk:SHEWBE_0019"/>
<reference evidence="2" key="1">
    <citation type="submission" date="2018-06" db="EMBL/GenBank/DDBJ databases">
        <authorList>
            <person name="Cea G.-C."/>
            <person name="William W."/>
        </authorList>
    </citation>
    <scope>NUCLEOTIDE SEQUENCE [LARGE SCALE GENOMIC DNA]</scope>
    <source>
        <strain evidence="2">DB21MT-2</strain>
    </source>
</reference>
<evidence type="ECO:0000313" key="2">
    <source>
        <dbReference type="Proteomes" id="UP000250123"/>
    </source>
</evidence>
<organism evidence="1 2">
    <name type="scientific">Shewanella benthica</name>
    <dbReference type="NCBI Taxonomy" id="43661"/>
    <lineage>
        <taxon>Bacteria</taxon>
        <taxon>Pseudomonadati</taxon>
        <taxon>Pseudomonadota</taxon>
        <taxon>Gammaproteobacteria</taxon>
        <taxon>Alteromonadales</taxon>
        <taxon>Shewanellaceae</taxon>
        <taxon>Shewanella</taxon>
    </lineage>
</organism>
<accession>A0A330LYN2</accession>
<gene>
    <name evidence="1" type="ORF">SHEWBE_0019</name>
</gene>
<dbReference type="Pfam" id="PF13710">
    <property type="entry name" value="ACT_5"/>
    <property type="match status" value="1"/>
</dbReference>
<dbReference type="InterPro" id="IPR045865">
    <property type="entry name" value="ACT-like_dom_sf"/>
</dbReference>
<protein>
    <submittedName>
        <fullName evidence="1">Acetolactate synthase II, small subunit</fullName>
    </submittedName>
</protein>
<evidence type="ECO:0000313" key="1">
    <source>
        <dbReference type="EMBL" id="SQH74020.1"/>
    </source>
</evidence>
<dbReference type="Proteomes" id="UP000250123">
    <property type="component" value="Chromosome SHEWBE"/>
</dbReference>
<dbReference type="RefSeq" id="WP_112350715.1">
    <property type="nucleotide sequence ID" value="NZ_LS483452.1"/>
</dbReference>
<dbReference type="EMBL" id="LS483452">
    <property type="protein sequence ID" value="SQH74020.1"/>
    <property type="molecule type" value="Genomic_DNA"/>
</dbReference>
<dbReference type="OrthoDB" id="6198158at2"/>
<sequence>MSYQLSLTLVQQPEVLERVLRVVRHRGFKVTKMDMQLEGEQGVRLAMHVESERAIELLTNQLDKLFDVIDCRVQA</sequence>